<dbReference type="InterPro" id="IPR027417">
    <property type="entry name" value="P-loop_NTPase"/>
</dbReference>
<organism evidence="4 5">
    <name type="scientific">Salinicola rhizosphaerae</name>
    <dbReference type="NCBI Taxonomy" id="1443141"/>
    <lineage>
        <taxon>Bacteria</taxon>
        <taxon>Pseudomonadati</taxon>
        <taxon>Pseudomonadota</taxon>
        <taxon>Gammaproteobacteria</taxon>
        <taxon>Oceanospirillales</taxon>
        <taxon>Halomonadaceae</taxon>
        <taxon>Salinicola</taxon>
    </lineage>
</organism>
<comment type="subcellular location">
    <subcellularLocation>
        <location evidence="1">Membrane</location>
        <topology evidence="1">Single-pass membrane protein</topology>
    </subcellularLocation>
</comment>
<evidence type="ECO:0000313" key="4">
    <source>
        <dbReference type="EMBL" id="GHB11263.1"/>
    </source>
</evidence>
<name>A0ABQ3DQ00_9GAMM</name>
<dbReference type="EMBL" id="BMZI01000001">
    <property type="protein sequence ID" value="GHB11263.1"/>
    <property type="molecule type" value="Genomic_DNA"/>
</dbReference>
<dbReference type="PANTHER" id="PTHR21461">
    <property type="entry name" value="GLYCOSYLTRANSFERASE FAMILY 92 PROTEIN"/>
    <property type="match status" value="1"/>
</dbReference>
<keyword evidence="5" id="KW-1185">Reference proteome</keyword>
<dbReference type="CDD" id="cd00761">
    <property type="entry name" value="Glyco_tranf_GTA_type"/>
    <property type="match status" value="1"/>
</dbReference>
<keyword evidence="2" id="KW-0812">Transmembrane</keyword>
<reference evidence="5" key="1">
    <citation type="journal article" date="2019" name="Int. J. Syst. Evol. Microbiol.">
        <title>The Global Catalogue of Microorganisms (GCM) 10K type strain sequencing project: providing services to taxonomists for standard genome sequencing and annotation.</title>
        <authorList>
            <consortium name="The Broad Institute Genomics Platform"/>
            <consortium name="The Broad Institute Genome Sequencing Center for Infectious Disease"/>
            <person name="Wu L."/>
            <person name="Ma J."/>
        </authorList>
    </citation>
    <scope>NUCLEOTIDE SEQUENCE [LARGE SCALE GENOMIC DNA]</scope>
    <source>
        <strain evidence="5">KCTC 32998</strain>
    </source>
</reference>
<sequence>MKARHSRGPRYRHAIVAIVKNEWQYLAEWIAYHRLIGFEHFYIADNGSDDGTELLLSKWQSQGLVTTERWTPEDRAQTLWYQHVLETWGTEVRYLTFIDVDEFIVHPYCDRPLEWLEPLLAPDDVGAVAINWRIFGSAGMQFRQPGGVLARFSLASRCDRAVNRHVKSIVKPAHVESMTAHTAKLKPGYRYLTGKGEAAEFLGAKADAGRTEAVIDTPIKVYHYNIKSFEEFVDTKMPRGRANMASNNLTSDNRRDLDYFHNHDMNEERVSLSPALLKRVAQDAHDLAPESDAHPRPPRFFVHIPKTAGTSFRLGAKEALGDGKVWHDYGETQRETAPDVTHWAYQRRDMWRLWQIMEARGVQMLGGHVKLEKYAHLAGLRNCFAFVREPLQRLASEYHHFVRHHGFEDSFSAFYQRRDMINRQSSFLEATRLEALGLIGLTERYAESLELLNALYGWDIENMAENLGHASVDHIYDIEPEDEQAIRRLNGQDFELYARAEEIFSRRVALRASGQPFAHGAIQQCQADRVVGWAWWSEDDSPVELEVRVNDQRVGRCLANALRPGFLRWGAPRGAYVGFHLPLKAKPGDKVDVRTIMTQQSLGSLQIECVEQPQTSLEP</sequence>
<comment type="caution">
    <text evidence="4">The sequence shown here is derived from an EMBL/GenBank/DDBJ whole genome shotgun (WGS) entry which is preliminary data.</text>
</comment>
<evidence type="ECO:0008006" key="6">
    <source>
        <dbReference type="Google" id="ProtNLM"/>
    </source>
</evidence>
<dbReference type="Proteomes" id="UP000646745">
    <property type="component" value="Unassembled WGS sequence"/>
</dbReference>
<keyword evidence="3" id="KW-1133">Transmembrane helix</keyword>
<gene>
    <name evidence="4" type="ORF">GCM10009038_06440</name>
</gene>
<evidence type="ECO:0000313" key="5">
    <source>
        <dbReference type="Proteomes" id="UP000646745"/>
    </source>
</evidence>
<evidence type="ECO:0000256" key="2">
    <source>
        <dbReference type="ARBA" id="ARBA00022692"/>
    </source>
</evidence>
<keyword evidence="3" id="KW-0472">Membrane</keyword>
<dbReference type="Pfam" id="PF13704">
    <property type="entry name" value="Glyco_tranf_2_4"/>
    <property type="match status" value="1"/>
</dbReference>
<protein>
    <recommendedName>
        <fullName evidence="6">Glycosyltransferase family 2 protein</fullName>
    </recommendedName>
</protein>
<dbReference type="RefSeq" id="WP_189443125.1">
    <property type="nucleotide sequence ID" value="NZ_BMZI01000001.1"/>
</dbReference>
<dbReference type="Gene3D" id="3.40.50.300">
    <property type="entry name" value="P-loop containing nucleotide triphosphate hydrolases"/>
    <property type="match status" value="1"/>
</dbReference>
<accession>A0ABQ3DQ00</accession>
<evidence type="ECO:0000256" key="3">
    <source>
        <dbReference type="ARBA" id="ARBA00022989"/>
    </source>
</evidence>
<dbReference type="PANTHER" id="PTHR21461:SF69">
    <property type="entry name" value="GLYCOSYLTRANSFERASE FAMILY 92 PROTEIN"/>
    <property type="match status" value="1"/>
</dbReference>
<proteinExistence type="predicted"/>
<evidence type="ECO:0000256" key="1">
    <source>
        <dbReference type="ARBA" id="ARBA00004167"/>
    </source>
</evidence>